<keyword evidence="4" id="KW-1185">Reference proteome</keyword>
<dbReference type="STRING" id="342108.amb3440"/>
<evidence type="ECO:0000313" key="4">
    <source>
        <dbReference type="Proteomes" id="UP000007058"/>
    </source>
</evidence>
<dbReference type="SUPFAM" id="SSF109604">
    <property type="entry name" value="HD-domain/PDEase-like"/>
    <property type="match status" value="1"/>
</dbReference>
<dbReference type="HOGENOM" id="CLU_511722_0_0_5"/>
<dbReference type="NCBIfam" id="TIGR00277">
    <property type="entry name" value="HDIG"/>
    <property type="match status" value="1"/>
</dbReference>
<organism evidence="3 4">
    <name type="scientific">Paramagnetospirillum magneticum (strain ATCC 700264 / AMB-1)</name>
    <name type="common">Magnetospirillum magneticum</name>
    <dbReference type="NCBI Taxonomy" id="342108"/>
    <lineage>
        <taxon>Bacteria</taxon>
        <taxon>Pseudomonadati</taxon>
        <taxon>Pseudomonadota</taxon>
        <taxon>Alphaproteobacteria</taxon>
        <taxon>Rhodospirillales</taxon>
        <taxon>Magnetospirillaceae</taxon>
        <taxon>Paramagnetospirillum</taxon>
    </lineage>
</organism>
<dbReference type="RefSeq" id="WP_011385800.1">
    <property type="nucleotide sequence ID" value="NC_007626.1"/>
</dbReference>
<reference evidence="3 4" key="1">
    <citation type="journal article" date="2005" name="DNA Res.">
        <title>Complete genome sequence of the facultative anaerobic magnetotactic bacterium Magnetospirillum sp. strain AMB-1.</title>
        <authorList>
            <person name="Matsunaga T."/>
            <person name="Okamura Y."/>
            <person name="Fukuda Y."/>
            <person name="Wahyudi A.T."/>
            <person name="Murase Y."/>
            <person name="Takeyama H."/>
        </authorList>
    </citation>
    <scope>NUCLEOTIDE SEQUENCE [LARGE SCALE GENOMIC DNA]</scope>
    <source>
        <strain evidence="4">ATCC 700264 / AMB-1</strain>
    </source>
</reference>
<feature type="domain" description="HD-GYP" evidence="2">
    <location>
        <begin position="335"/>
        <end position="530"/>
    </location>
</feature>
<dbReference type="Pfam" id="PF13487">
    <property type="entry name" value="HD_5"/>
    <property type="match status" value="1"/>
</dbReference>
<protein>
    <submittedName>
        <fullName evidence="3">Response regulator containing a CheY-like receiver domain and an HD-GYP domain</fullName>
    </submittedName>
</protein>
<evidence type="ECO:0000259" key="2">
    <source>
        <dbReference type="PROSITE" id="PS51832"/>
    </source>
</evidence>
<evidence type="ECO:0000313" key="3">
    <source>
        <dbReference type="EMBL" id="BAE52244.1"/>
    </source>
</evidence>
<evidence type="ECO:0000256" key="1">
    <source>
        <dbReference type="SAM" id="Phobius"/>
    </source>
</evidence>
<keyword evidence="1" id="KW-0812">Transmembrane</keyword>
<keyword evidence="1" id="KW-0472">Membrane</keyword>
<dbReference type="AlphaFoldDB" id="Q2W1N1"/>
<feature type="transmembrane region" description="Helical" evidence="1">
    <location>
        <begin position="12"/>
        <end position="34"/>
    </location>
</feature>
<dbReference type="CDD" id="cd00077">
    <property type="entry name" value="HDc"/>
    <property type="match status" value="1"/>
</dbReference>
<dbReference type="PROSITE" id="PS51832">
    <property type="entry name" value="HD_GYP"/>
    <property type="match status" value="1"/>
</dbReference>
<dbReference type="PANTHER" id="PTHR43155">
    <property type="entry name" value="CYCLIC DI-GMP PHOSPHODIESTERASE PA4108-RELATED"/>
    <property type="match status" value="1"/>
</dbReference>
<dbReference type="Gene3D" id="1.10.3210.10">
    <property type="entry name" value="Hypothetical protein af1432"/>
    <property type="match status" value="1"/>
</dbReference>
<dbReference type="EMBL" id="AP007255">
    <property type="protein sequence ID" value="BAE52244.1"/>
    <property type="molecule type" value="Genomic_DNA"/>
</dbReference>
<feature type="transmembrane region" description="Helical" evidence="1">
    <location>
        <begin position="284"/>
        <end position="307"/>
    </location>
</feature>
<gene>
    <name evidence="3" type="ordered locus">amb3440</name>
</gene>
<dbReference type="KEGG" id="mag:amb3440"/>
<dbReference type="PANTHER" id="PTHR43155:SF2">
    <property type="entry name" value="CYCLIC DI-GMP PHOSPHODIESTERASE PA4108"/>
    <property type="match status" value="1"/>
</dbReference>
<dbReference type="GO" id="GO:0008081">
    <property type="term" value="F:phosphoric diester hydrolase activity"/>
    <property type="evidence" value="ECO:0007669"/>
    <property type="project" value="UniProtKB-ARBA"/>
</dbReference>
<sequence length="532" mass="56948">MQVIDAVKLQRNIIVYAVLAMAVVGLGVALAAIIPLHRQMVRSADQALEHGLDLQVAALRETVDRMGDMARQVTSRSVIRDALSSYNQGAMSLDKLQAFTADKLGDSMKLSRDMLGILRVGRDYRPLVSVGASVPPALWSPEAGEPPALGAPTLIDGRWVLLVSAPILGRDGTREGHDLLLFDAQGLRAIVADVETLGRTGEIILGRLAASGAQVFFPRRDGSAGGDDEVAEAFSRAAIDPEPLYLTRPGAVPDVVLSQRLPGSDWIVMVRQDLAELHSNIDQLVLSVAAGALVLVGFGMVGFVLILRPLTGRMLVHTGDLKRQIKDGERAQAALERALEGTIEAVASTIEVRDPYTAGHQRRVAEIAVAIGRQLGLPAETLKGLRVAGTIHDIGKIGIPAEMLTRPGRLSALEFDIIRNHSADGCEILNGVDFPWPIADMVRHHHERMDGSGYPDGLKGDEILFEARILAVADVVEAIASDRPYRAALGLDAAMREIIAHSGTLFDAAVVDACRVLAAEGRLPLGDRPSLQ</sequence>
<dbReference type="InterPro" id="IPR006675">
    <property type="entry name" value="HDIG_dom"/>
</dbReference>
<keyword evidence="1" id="KW-1133">Transmembrane helix</keyword>
<dbReference type="InterPro" id="IPR003607">
    <property type="entry name" value="HD/PDEase_dom"/>
</dbReference>
<dbReference type="Proteomes" id="UP000007058">
    <property type="component" value="Chromosome"/>
</dbReference>
<dbReference type="InterPro" id="IPR037522">
    <property type="entry name" value="HD_GYP_dom"/>
</dbReference>
<proteinExistence type="predicted"/>
<accession>Q2W1N1</accession>
<name>Q2W1N1_PARM1</name>
<dbReference type="SMART" id="SM00471">
    <property type="entry name" value="HDc"/>
    <property type="match status" value="1"/>
</dbReference>